<dbReference type="InterPro" id="IPR029063">
    <property type="entry name" value="SAM-dependent_MTases_sf"/>
</dbReference>
<dbReference type="RefSeq" id="WP_154494956.1">
    <property type="nucleotide sequence ID" value="NZ_VUMU01000001.1"/>
</dbReference>
<comment type="caution">
    <text evidence="3">The sequence shown here is derived from an EMBL/GenBank/DDBJ whole genome shotgun (WGS) entry which is preliminary data.</text>
</comment>
<dbReference type="InterPro" id="IPR016874">
    <property type="entry name" value="TcmP-like"/>
</dbReference>
<dbReference type="GO" id="GO:0032259">
    <property type="term" value="P:methylation"/>
    <property type="evidence" value="ECO:0007669"/>
    <property type="project" value="UniProtKB-KW"/>
</dbReference>
<evidence type="ECO:0000313" key="3">
    <source>
        <dbReference type="EMBL" id="MST56916.1"/>
    </source>
</evidence>
<dbReference type="Pfam" id="PF04072">
    <property type="entry name" value="LCM"/>
    <property type="match status" value="1"/>
</dbReference>
<name>A0A6L5YF26_9FIRM</name>
<keyword evidence="1 3" id="KW-0489">Methyltransferase</keyword>
<dbReference type="AlphaFoldDB" id="A0A6L5YF26"/>
<gene>
    <name evidence="3" type="ORF">FYJ59_01405</name>
</gene>
<dbReference type="GO" id="GO:0008168">
    <property type="term" value="F:methyltransferase activity"/>
    <property type="evidence" value="ECO:0007669"/>
    <property type="project" value="UniProtKB-KW"/>
</dbReference>
<dbReference type="Gene3D" id="3.40.50.150">
    <property type="entry name" value="Vaccinia Virus protein VP39"/>
    <property type="match status" value="1"/>
</dbReference>
<accession>A0A6L5YF26</accession>
<dbReference type="PIRSF" id="PIRSF028177">
    <property type="entry name" value="Polyketide_synth_Omtfrase_TcmP"/>
    <property type="match status" value="1"/>
</dbReference>
<dbReference type="EMBL" id="VUMU01000001">
    <property type="protein sequence ID" value="MST56916.1"/>
    <property type="molecule type" value="Genomic_DNA"/>
</dbReference>
<keyword evidence="4" id="KW-1185">Reference proteome</keyword>
<dbReference type="Proteomes" id="UP000476055">
    <property type="component" value="Unassembled WGS sequence"/>
</dbReference>
<dbReference type="SUPFAM" id="SSF53335">
    <property type="entry name" value="S-adenosyl-L-methionine-dependent methyltransferases"/>
    <property type="match status" value="1"/>
</dbReference>
<organism evidence="3 4">
    <name type="scientific">Waltera intestinalis</name>
    <dbReference type="NCBI Taxonomy" id="2606635"/>
    <lineage>
        <taxon>Bacteria</taxon>
        <taxon>Bacillati</taxon>
        <taxon>Bacillota</taxon>
        <taxon>Clostridia</taxon>
        <taxon>Lachnospirales</taxon>
        <taxon>Lachnospiraceae</taxon>
        <taxon>Waltera</taxon>
    </lineage>
</organism>
<dbReference type="PANTHER" id="PTHR43619">
    <property type="entry name" value="S-ADENOSYL-L-METHIONINE-DEPENDENT METHYLTRANSFERASE YKTD-RELATED"/>
    <property type="match status" value="1"/>
</dbReference>
<sequence length="279" mass="31523">MQYKIEKNTVQETLIIPLYSRKLCSELYPNLYRDEMAVHLIDQIDYDFSQVEKKSHGLMQRFGSLEVAMRQNDFACEVQNYLADHPDAAVVNLGCGLDSTGRAYDNGSCKNYNLDFPDVIAVRNQLLPAGDREENIPCNLNDTEWFTKIDASEGAIFFASGVFYYFLTEQVRTLVQAMADSFPGGVLVFDAANRTAVKMIAKTWLRSAKIQDVGAYFAVSDAKSELSPWDSRLQVTSRGYMLGYNDLRDPSVSGLFRFLARTGDGIMKMQIVRICFGQR</sequence>
<dbReference type="PANTHER" id="PTHR43619:SF2">
    <property type="entry name" value="S-ADENOSYL-L-METHIONINE-DEPENDENT METHYLTRANSFERASES SUPERFAMILY PROTEIN"/>
    <property type="match status" value="1"/>
</dbReference>
<reference evidence="3 4" key="1">
    <citation type="submission" date="2019-08" db="EMBL/GenBank/DDBJ databases">
        <title>In-depth cultivation of the pig gut microbiome towards novel bacterial diversity and tailored functional studies.</title>
        <authorList>
            <person name="Wylensek D."/>
            <person name="Hitch T.C.A."/>
            <person name="Clavel T."/>
        </authorList>
    </citation>
    <scope>NUCLEOTIDE SEQUENCE [LARGE SCALE GENOMIC DNA]</scope>
    <source>
        <strain evidence="3 4">WCA3-601-WT-6H</strain>
    </source>
</reference>
<evidence type="ECO:0000256" key="1">
    <source>
        <dbReference type="ARBA" id="ARBA00022603"/>
    </source>
</evidence>
<proteinExistence type="predicted"/>
<dbReference type="InterPro" id="IPR007213">
    <property type="entry name" value="Ppm1/Ppm2/Tcmp"/>
</dbReference>
<evidence type="ECO:0000313" key="4">
    <source>
        <dbReference type="Proteomes" id="UP000476055"/>
    </source>
</evidence>
<protein>
    <submittedName>
        <fullName evidence="3">Class I SAM-dependent methyltransferase</fullName>
    </submittedName>
</protein>
<keyword evidence="2 3" id="KW-0808">Transferase</keyword>
<evidence type="ECO:0000256" key="2">
    <source>
        <dbReference type="ARBA" id="ARBA00022679"/>
    </source>
</evidence>